<dbReference type="HOGENOM" id="CLU_172279_2_0_2"/>
<keyword evidence="1" id="KW-0812">Transmembrane</keyword>
<dbReference type="STRING" id="937775.Metlim_0321"/>
<keyword evidence="1" id="KW-1133">Transmembrane helix</keyword>
<proteinExistence type="predicted"/>
<accession>H1Z0Y6</accession>
<reference evidence="2 3" key="1">
    <citation type="submission" date="2011-10" db="EMBL/GenBank/DDBJ databases">
        <title>The Improved High-Quality Draft genome of Methanoplanus limicola DSM 2279.</title>
        <authorList>
            <consortium name="US DOE Joint Genome Institute (JGI-PGF)"/>
            <person name="Lucas S."/>
            <person name="Copeland A."/>
            <person name="Lapidus A."/>
            <person name="Glavina del Rio T."/>
            <person name="Dalin E."/>
            <person name="Tice H."/>
            <person name="Bruce D."/>
            <person name="Goodwin L."/>
            <person name="Pitluck S."/>
            <person name="Peters L."/>
            <person name="Mikhailova N."/>
            <person name="Lu M."/>
            <person name="Kyrpides N."/>
            <person name="Mavromatis K."/>
            <person name="Ivanova N."/>
            <person name="Markowitz V."/>
            <person name="Cheng J.-F."/>
            <person name="Hugenholtz P."/>
            <person name="Woyke T."/>
            <person name="Wu D."/>
            <person name="Wirth R."/>
            <person name="Brambilla E.-M."/>
            <person name="Klenk H.-P."/>
            <person name="Eisen J.A."/>
        </authorList>
    </citation>
    <scope>NUCLEOTIDE SEQUENCE [LARGE SCALE GENOMIC DNA]</scope>
    <source>
        <strain evidence="2 3">DSM 2279</strain>
    </source>
</reference>
<evidence type="ECO:0000256" key="1">
    <source>
        <dbReference type="SAM" id="Phobius"/>
    </source>
</evidence>
<feature type="transmembrane region" description="Helical" evidence="1">
    <location>
        <begin position="32"/>
        <end position="50"/>
    </location>
</feature>
<dbReference type="Pfam" id="PF26161">
    <property type="entry name" value="DUF8044"/>
    <property type="match status" value="1"/>
</dbReference>
<dbReference type="RefSeq" id="WP_004076101.1">
    <property type="nucleotide sequence ID" value="NZ_CM001436.1"/>
</dbReference>
<feature type="transmembrane region" description="Helical" evidence="1">
    <location>
        <begin position="7"/>
        <end position="26"/>
    </location>
</feature>
<evidence type="ECO:0000313" key="3">
    <source>
        <dbReference type="Proteomes" id="UP000005741"/>
    </source>
</evidence>
<keyword evidence="1" id="KW-0472">Membrane</keyword>
<gene>
    <name evidence="2" type="ORF">Metlim_0321</name>
</gene>
<dbReference type="Proteomes" id="UP000005741">
    <property type="component" value="Chromosome"/>
</dbReference>
<keyword evidence="3" id="KW-1185">Reference proteome</keyword>
<dbReference type="OrthoDB" id="117475at2157"/>
<dbReference type="AlphaFoldDB" id="H1Z0Y6"/>
<organism evidence="2 3">
    <name type="scientific">Methanoplanus limicola DSM 2279</name>
    <dbReference type="NCBI Taxonomy" id="937775"/>
    <lineage>
        <taxon>Archaea</taxon>
        <taxon>Methanobacteriati</taxon>
        <taxon>Methanobacteriota</taxon>
        <taxon>Stenosarchaea group</taxon>
        <taxon>Methanomicrobia</taxon>
        <taxon>Methanomicrobiales</taxon>
        <taxon>Methanomicrobiaceae</taxon>
        <taxon>Methanoplanus</taxon>
    </lineage>
</organism>
<dbReference type="InParanoid" id="H1Z0Y6"/>
<feature type="transmembrane region" description="Helical" evidence="1">
    <location>
        <begin position="62"/>
        <end position="83"/>
    </location>
</feature>
<evidence type="ECO:0000313" key="2">
    <source>
        <dbReference type="EMBL" id="EHQ34462.1"/>
    </source>
</evidence>
<dbReference type="EMBL" id="CM001436">
    <property type="protein sequence ID" value="EHQ34462.1"/>
    <property type="molecule type" value="Genomic_DNA"/>
</dbReference>
<dbReference type="InterPro" id="IPR058357">
    <property type="entry name" value="DUF8044"/>
</dbReference>
<protein>
    <submittedName>
        <fullName evidence="2">Uncharacterized protein</fullName>
    </submittedName>
</protein>
<sequence length="88" mass="9813">MWGDKKKLTLLVLSVWLAIVVIFMALANILNVEILFVLWLIGILVIIELIDSPYLSTSYIRNLKVVISAGVGVFGLIVAFKVLEIISR</sequence>
<name>H1Z0Y6_9EURY</name>